<keyword evidence="2" id="KW-1185">Reference proteome</keyword>
<comment type="caution">
    <text evidence="1">The sequence shown here is derived from an EMBL/GenBank/DDBJ whole genome shotgun (WGS) entry which is preliminary data.</text>
</comment>
<dbReference type="EMBL" id="VBQZ03000229">
    <property type="protein sequence ID" value="MXQ98281.1"/>
    <property type="molecule type" value="Genomic_DNA"/>
</dbReference>
<sequence length="91" mass="10104">MDGADMWAKTLVQLMAQTKPKDIWELVPQENLASGHLDSSGFQYQLRGLSRGPERMDPHGGLGPKKEEAVLAWAVAEQGPRREPRGPWVPT</sequence>
<organism evidence="1 2">
    <name type="scientific">Bos mutus</name>
    <name type="common">wild yak</name>
    <dbReference type="NCBI Taxonomy" id="72004"/>
    <lineage>
        <taxon>Eukaryota</taxon>
        <taxon>Metazoa</taxon>
        <taxon>Chordata</taxon>
        <taxon>Craniata</taxon>
        <taxon>Vertebrata</taxon>
        <taxon>Euteleostomi</taxon>
        <taxon>Mammalia</taxon>
        <taxon>Eutheria</taxon>
        <taxon>Laurasiatheria</taxon>
        <taxon>Artiodactyla</taxon>
        <taxon>Ruminantia</taxon>
        <taxon>Pecora</taxon>
        <taxon>Bovidae</taxon>
        <taxon>Bovinae</taxon>
        <taxon>Bos</taxon>
    </lineage>
</organism>
<gene>
    <name evidence="1" type="ORF">E5288_WYG018451</name>
</gene>
<dbReference type="Proteomes" id="UP000322234">
    <property type="component" value="Unassembled WGS sequence"/>
</dbReference>
<proteinExistence type="predicted"/>
<protein>
    <submittedName>
        <fullName evidence="1">Uncharacterized protein</fullName>
    </submittedName>
</protein>
<reference evidence="1" key="1">
    <citation type="submission" date="2019-10" db="EMBL/GenBank/DDBJ databases">
        <title>The sequence and de novo assembly of the wild yak genome.</title>
        <authorList>
            <person name="Liu Y."/>
        </authorList>
    </citation>
    <scope>NUCLEOTIDE SEQUENCE [LARGE SCALE GENOMIC DNA]</scope>
    <source>
        <strain evidence="1">WY2019</strain>
    </source>
</reference>
<name>A0A6B0S8T1_9CETA</name>
<dbReference type="AlphaFoldDB" id="A0A6B0S8T1"/>
<accession>A0A6B0S8T1</accession>
<evidence type="ECO:0000313" key="2">
    <source>
        <dbReference type="Proteomes" id="UP000322234"/>
    </source>
</evidence>
<evidence type="ECO:0000313" key="1">
    <source>
        <dbReference type="EMBL" id="MXQ98281.1"/>
    </source>
</evidence>